<dbReference type="Proteomes" id="UP000011693">
    <property type="component" value="Unassembled WGS sequence"/>
</dbReference>
<gene>
    <name evidence="2" type="ORF">C482_18792</name>
</gene>
<dbReference type="PANTHER" id="PTHR12126:SF11">
    <property type="entry name" value="NADH DEHYDROGENASE [UBIQUINONE] 1 ALPHA SUBCOMPLEX SUBUNIT 9, MITOCHONDRIAL"/>
    <property type="match status" value="1"/>
</dbReference>
<reference evidence="2 3" key="1">
    <citation type="journal article" date="2014" name="PLoS Genet.">
        <title>Phylogenetically driven sequencing of extremely halophilic archaea reveals strategies for static and dynamic osmo-response.</title>
        <authorList>
            <person name="Becker E.A."/>
            <person name="Seitzer P.M."/>
            <person name="Tritt A."/>
            <person name="Larsen D."/>
            <person name="Krusor M."/>
            <person name="Yao A.I."/>
            <person name="Wu D."/>
            <person name="Madern D."/>
            <person name="Eisen J.A."/>
            <person name="Darling A.E."/>
            <person name="Facciotti M.T."/>
        </authorList>
    </citation>
    <scope>NUCLEOTIDE SEQUENCE [LARGE SCALE GENOMIC DNA]</scope>
    <source>
        <strain evidence="2 3">JCM 10990</strain>
    </source>
</reference>
<dbReference type="InterPro" id="IPR016040">
    <property type="entry name" value="NAD(P)-bd_dom"/>
</dbReference>
<dbReference type="STRING" id="1227492.C482_18792"/>
<accession>M0A6I8</accession>
<dbReference type="CDD" id="cd05271">
    <property type="entry name" value="NDUFA9_like_SDR_a"/>
    <property type="match status" value="1"/>
</dbReference>
<dbReference type="EMBL" id="AOIN01000096">
    <property type="protein sequence ID" value="ELY94385.1"/>
    <property type="molecule type" value="Genomic_DNA"/>
</dbReference>
<evidence type="ECO:0000313" key="3">
    <source>
        <dbReference type="Proteomes" id="UP000011693"/>
    </source>
</evidence>
<dbReference type="InterPro" id="IPR051207">
    <property type="entry name" value="ComplexI_NDUFA9_subunit"/>
</dbReference>
<dbReference type="InterPro" id="IPR036291">
    <property type="entry name" value="NAD(P)-bd_dom_sf"/>
</dbReference>
<dbReference type="OrthoDB" id="213145at2157"/>
<proteinExistence type="predicted"/>
<dbReference type="PATRIC" id="fig|1227492.4.peg.3742"/>
<dbReference type="FunFam" id="3.40.50.720:FF:000702">
    <property type="entry name" value="NADH dehydrogenase (Ubiquinone)"/>
    <property type="match status" value="1"/>
</dbReference>
<keyword evidence="3" id="KW-1185">Reference proteome</keyword>
<evidence type="ECO:0000313" key="2">
    <source>
        <dbReference type="EMBL" id="ELY94385.1"/>
    </source>
</evidence>
<evidence type="ECO:0000259" key="1">
    <source>
        <dbReference type="Pfam" id="PF13460"/>
    </source>
</evidence>
<sequence length="309" mass="32813">MKVLVAGGTGFIGSHLCTELVERDHEVTSLSRNPTSEDAANLPDDVTLASGDVSDYGTIADTVDGHDAVVNFVSLSPLYQLPSGTDHETVHLGGTENLIRAAEDGDIERFVQISALGADPDGPTPYIRAKGRAEEIVREAALGWTIVRPSIVFGDGAEFLEFTKQLTTPYVTGLPGGGETRFQPIWVGDFAPILADVLEDDSHVGQTYEIGGPQIVTLADATELIYEAEGRPVAIFPIPMALTKLGLAVADPLPLIPFGTEQGESLEFDNTVATNDVTTFGINPEVLLTLGAYLGIRSGTPREESRPLA</sequence>
<comment type="caution">
    <text evidence="2">The sequence shown here is derived from an EMBL/GenBank/DDBJ whole genome shotgun (WGS) entry which is preliminary data.</text>
</comment>
<protein>
    <submittedName>
        <fullName evidence="2">NAD-dependent epimerase/dehydratase</fullName>
    </submittedName>
</protein>
<dbReference type="RefSeq" id="WP_006169286.1">
    <property type="nucleotide sequence ID" value="NZ_AOIN01000096.1"/>
</dbReference>
<dbReference type="Gene3D" id="3.40.50.720">
    <property type="entry name" value="NAD(P)-binding Rossmann-like Domain"/>
    <property type="match status" value="1"/>
</dbReference>
<dbReference type="PANTHER" id="PTHR12126">
    <property type="entry name" value="NADH-UBIQUINONE OXIDOREDUCTASE 39 KDA SUBUNIT-RELATED"/>
    <property type="match status" value="1"/>
</dbReference>
<organism evidence="2 3">
    <name type="scientific">Natrialba chahannaoensis JCM 10990</name>
    <dbReference type="NCBI Taxonomy" id="1227492"/>
    <lineage>
        <taxon>Archaea</taxon>
        <taxon>Methanobacteriati</taxon>
        <taxon>Methanobacteriota</taxon>
        <taxon>Stenosarchaea group</taxon>
        <taxon>Halobacteria</taxon>
        <taxon>Halobacteriales</taxon>
        <taxon>Natrialbaceae</taxon>
        <taxon>Natrialba</taxon>
    </lineage>
</organism>
<dbReference type="Pfam" id="PF13460">
    <property type="entry name" value="NAD_binding_10"/>
    <property type="match status" value="1"/>
</dbReference>
<dbReference type="GO" id="GO:0044877">
    <property type="term" value="F:protein-containing complex binding"/>
    <property type="evidence" value="ECO:0007669"/>
    <property type="project" value="TreeGrafter"/>
</dbReference>
<dbReference type="AlphaFoldDB" id="M0A6I8"/>
<feature type="domain" description="NAD(P)-binding" evidence="1">
    <location>
        <begin position="7"/>
        <end position="152"/>
    </location>
</feature>
<name>M0A6I8_9EURY</name>
<dbReference type="SUPFAM" id="SSF51735">
    <property type="entry name" value="NAD(P)-binding Rossmann-fold domains"/>
    <property type="match status" value="1"/>
</dbReference>